<gene>
    <name evidence="1" type="ORF">SH1V18_11960</name>
</gene>
<protein>
    <submittedName>
        <fullName evidence="1">Uncharacterized protein</fullName>
    </submittedName>
</protein>
<comment type="caution">
    <text evidence="1">The sequence shown here is derived from an EMBL/GenBank/DDBJ whole genome shotgun (WGS) entry which is preliminary data.</text>
</comment>
<evidence type="ECO:0000313" key="1">
    <source>
        <dbReference type="EMBL" id="GKX28716.1"/>
    </source>
</evidence>
<dbReference type="Proteomes" id="UP001144256">
    <property type="component" value="Unassembled WGS sequence"/>
</dbReference>
<reference evidence="1" key="1">
    <citation type="submission" date="2022-06" db="EMBL/GenBank/DDBJ databases">
        <title>Vallitalea longa sp. nov., an anaerobic bacterium isolated from marine sediment.</title>
        <authorList>
            <person name="Hirano S."/>
            <person name="Terahara T."/>
            <person name="Mori K."/>
            <person name="Hamada M."/>
            <person name="Matsumoto R."/>
            <person name="Kobayashi T."/>
        </authorList>
    </citation>
    <scope>NUCLEOTIDE SEQUENCE</scope>
    <source>
        <strain evidence="1">SH18-1</strain>
    </source>
</reference>
<accession>A0A9W5Y9R5</accession>
<keyword evidence="2" id="KW-1185">Reference proteome</keyword>
<sequence length="130" mass="15142">MELTLLKQESKLSDLVGNIINSPMIDYRITVKDKGIKPLPDLYFTNPIAKIPIKQVHMGKHLTTGVAFKYKLFSKDVHKVETVLNHQFMDNTWREVKDLDIIKVKNDYYIGVVEIDTYNRAIRYSIMKAK</sequence>
<name>A0A9W5Y9R5_9FIRM</name>
<dbReference type="AlphaFoldDB" id="A0A9W5Y9R5"/>
<organism evidence="1 2">
    <name type="scientific">Vallitalea longa</name>
    <dbReference type="NCBI Taxonomy" id="2936439"/>
    <lineage>
        <taxon>Bacteria</taxon>
        <taxon>Bacillati</taxon>
        <taxon>Bacillota</taxon>
        <taxon>Clostridia</taxon>
        <taxon>Lachnospirales</taxon>
        <taxon>Vallitaleaceae</taxon>
        <taxon>Vallitalea</taxon>
    </lineage>
</organism>
<dbReference type="EMBL" id="BRLB01000001">
    <property type="protein sequence ID" value="GKX28716.1"/>
    <property type="molecule type" value="Genomic_DNA"/>
</dbReference>
<proteinExistence type="predicted"/>
<evidence type="ECO:0000313" key="2">
    <source>
        <dbReference type="Proteomes" id="UP001144256"/>
    </source>
</evidence>
<dbReference type="RefSeq" id="WP_281813314.1">
    <property type="nucleotide sequence ID" value="NZ_BRLB01000001.1"/>
</dbReference>